<evidence type="ECO:0000313" key="4">
    <source>
        <dbReference type="Proteomes" id="UP000292362"/>
    </source>
</evidence>
<name>A0A4Q9KYQ8_9MICR</name>
<dbReference type="AlphaFoldDB" id="A0A4Q9KYQ8"/>
<feature type="region of interest" description="Disordered" evidence="2">
    <location>
        <begin position="202"/>
        <end position="223"/>
    </location>
</feature>
<organism evidence="3 4">
    <name type="scientific">Hamiltosporidium tvaerminnensis</name>
    <dbReference type="NCBI Taxonomy" id="1176355"/>
    <lineage>
        <taxon>Eukaryota</taxon>
        <taxon>Fungi</taxon>
        <taxon>Fungi incertae sedis</taxon>
        <taxon>Microsporidia</taxon>
        <taxon>Dubosqiidae</taxon>
        <taxon>Hamiltosporidium</taxon>
    </lineage>
</organism>
<evidence type="ECO:0000313" key="3">
    <source>
        <dbReference type="EMBL" id="TBT99560.1"/>
    </source>
</evidence>
<keyword evidence="1" id="KW-0175">Coiled coil</keyword>
<feature type="compositionally biased region" description="Basic and acidic residues" evidence="2">
    <location>
        <begin position="202"/>
        <end position="214"/>
    </location>
</feature>
<feature type="coiled-coil region" evidence="1">
    <location>
        <begin position="141"/>
        <end position="171"/>
    </location>
</feature>
<dbReference type="InterPro" id="IPR038511">
    <property type="entry name" value="TAP42/TAP46-like_sf"/>
</dbReference>
<evidence type="ECO:0008006" key="5">
    <source>
        <dbReference type="Google" id="ProtNLM"/>
    </source>
</evidence>
<proteinExistence type="predicted"/>
<dbReference type="Proteomes" id="UP000292362">
    <property type="component" value="Unassembled WGS sequence"/>
</dbReference>
<evidence type="ECO:0000256" key="1">
    <source>
        <dbReference type="SAM" id="Coils"/>
    </source>
</evidence>
<gene>
    <name evidence="3" type="ORF">CWI37_1300p0020</name>
</gene>
<protein>
    <recommendedName>
        <fullName evidence="5">TAP42-like protein</fullName>
    </recommendedName>
</protein>
<dbReference type="VEuPathDB" id="MicrosporidiaDB:CWI37_1300p0020"/>
<reference evidence="3 4" key="1">
    <citation type="submission" date="2017-12" db="EMBL/GenBank/DDBJ databases">
        <authorList>
            <person name="Pombert J.-F."/>
            <person name="Haag K.L."/>
            <person name="Ebert D."/>
        </authorList>
    </citation>
    <scope>NUCLEOTIDE SEQUENCE [LARGE SCALE GENOMIC DNA]</scope>
    <source>
        <strain evidence="3">FI-OER-3-3</strain>
    </source>
</reference>
<dbReference type="EMBL" id="PITJ01001300">
    <property type="protein sequence ID" value="TBT99560.1"/>
    <property type="molecule type" value="Genomic_DNA"/>
</dbReference>
<evidence type="ECO:0000256" key="2">
    <source>
        <dbReference type="SAM" id="MobiDB-lite"/>
    </source>
</evidence>
<comment type="caution">
    <text evidence="3">The sequence shown here is derived from an EMBL/GenBank/DDBJ whole genome shotgun (WGS) entry which is preliminary data.</text>
</comment>
<dbReference type="Gene3D" id="1.25.40.540">
    <property type="entry name" value="TAP42-like family"/>
    <property type="match status" value="1"/>
</dbReference>
<sequence>MEISNILEKILNKEKVISIKMNLERNYSLNESVEEMSDNALLCMSIYFIQGYLISDTDKEECIEFYKRYCEEVEYYRIINKSLIKIKENTVKQRITRDQKLFLYNFKKEFREIQRLWDNREYIFSVLKYLYILAFEEIYFLLHEREIIKALKEEKEEFQNKEINIIRVDERGKRSSVMVNRNKPTMDLDEFADREILRMRENSENQKEIQKNDSESGEEENLEELRRLDELKDEIFNKRGNTYGMG</sequence>
<accession>A0A4Q9KYQ8</accession>